<dbReference type="PROSITE" id="PS51186">
    <property type="entry name" value="GNAT"/>
    <property type="match status" value="1"/>
</dbReference>
<evidence type="ECO:0000259" key="1">
    <source>
        <dbReference type="PROSITE" id="PS51186"/>
    </source>
</evidence>
<dbReference type="InterPro" id="IPR000182">
    <property type="entry name" value="GNAT_dom"/>
</dbReference>
<name>A0ABD2AYR6_VESMC</name>
<dbReference type="CDD" id="cd04301">
    <property type="entry name" value="NAT_SF"/>
    <property type="match status" value="1"/>
</dbReference>
<dbReference type="PANTHER" id="PTHR13538">
    <property type="entry name" value="N-ACETYLTRANSFERASE 6"/>
    <property type="match status" value="1"/>
</dbReference>
<dbReference type="InterPro" id="IPR039840">
    <property type="entry name" value="NAA80"/>
</dbReference>
<dbReference type="Gene3D" id="3.40.630.30">
    <property type="match status" value="1"/>
</dbReference>
<dbReference type="AlphaFoldDB" id="A0ABD2AYR6"/>
<dbReference type="Pfam" id="PF00583">
    <property type="entry name" value="Acetyltransf_1"/>
    <property type="match status" value="1"/>
</dbReference>
<evidence type="ECO:0000313" key="3">
    <source>
        <dbReference type="Proteomes" id="UP001607303"/>
    </source>
</evidence>
<evidence type="ECO:0000313" key="2">
    <source>
        <dbReference type="EMBL" id="KAL2725757.1"/>
    </source>
</evidence>
<accession>A0ABD2AYR6</accession>
<dbReference type="EMBL" id="JAYRBN010000110">
    <property type="protein sequence ID" value="KAL2725757.1"/>
    <property type="molecule type" value="Genomic_DNA"/>
</dbReference>
<gene>
    <name evidence="2" type="ORF">V1477_018195</name>
</gene>
<reference evidence="2 3" key="1">
    <citation type="journal article" date="2024" name="Ann. Entomol. Soc. Am.">
        <title>Genomic analyses of the southern and eastern yellowjacket wasps (Hymenoptera: Vespidae) reveal evolutionary signatures of social life.</title>
        <authorList>
            <person name="Catto M.A."/>
            <person name="Caine P.B."/>
            <person name="Orr S.E."/>
            <person name="Hunt B.G."/>
            <person name="Goodisman M.A.D."/>
        </authorList>
    </citation>
    <scope>NUCLEOTIDE SEQUENCE [LARGE SCALE GENOMIC DNA]</scope>
    <source>
        <strain evidence="2">232</strain>
        <tissue evidence="2">Head and thorax</tissue>
    </source>
</reference>
<dbReference type="Proteomes" id="UP001607303">
    <property type="component" value="Unassembled WGS sequence"/>
</dbReference>
<feature type="domain" description="N-acetyltransferase" evidence="1">
    <location>
        <begin position="28"/>
        <end position="177"/>
    </location>
</feature>
<comment type="caution">
    <text evidence="2">The sequence shown here is derived from an EMBL/GenBank/DDBJ whole genome shotgun (WGS) entry which is preliminary data.</text>
</comment>
<organism evidence="2 3">
    <name type="scientific">Vespula maculifrons</name>
    <name type="common">Eastern yellow jacket</name>
    <name type="synonym">Wasp</name>
    <dbReference type="NCBI Taxonomy" id="7453"/>
    <lineage>
        <taxon>Eukaryota</taxon>
        <taxon>Metazoa</taxon>
        <taxon>Ecdysozoa</taxon>
        <taxon>Arthropoda</taxon>
        <taxon>Hexapoda</taxon>
        <taxon>Insecta</taxon>
        <taxon>Pterygota</taxon>
        <taxon>Neoptera</taxon>
        <taxon>Endopterygota</taxon>
        <taxon>Hymenoptera</taxon>
        <taxon>Apocrita</taxon>
        <taxon>Aculeata</taxon>
        <taxon>Vespoidea</taxon>
        <taxon>Vespidae</taxon>
        <taxon>Vespinae</taxon>
        <taxon>Vespula</taxon>
    </lineage>
</organism>
<protein>
    <submittedName>
        <fullName evidence="2">N-alpha-acetyltransferase 80 isoform X2</fullName>
    </submittedName>
</protein>
<proteinExistence type="predicted"/>
<dbReference type="InterPro" id="IPR016181">
    <property type="entry name" value="Acyl_CoA_acyltransferase"/>
</dbReference>
<dbReference type="SUPFAM" id="SSF55729">
    <property type="entry name" value="Acyl-CoA N-acyltransferases (Nat)"/>
    <property type="match status" value="1"/>
</dbReference>
<keyword evidence="3" id="KW-1185">Reference proteome</keyword>
<sequence>MYMTNMSYHNAAVIKQKMSNDVYTDIWYDVIPLHHRPELVKECCKLLNTEWPRSETARLKSLKVSCDDFPTCLVLLDRESRVLGHCKVSLIPKVRHSCYIESVVVDYKSRAQGLGSRLLRGTEEYVARKGFKTVYLITKGQELFYIKNGYTICDPIETCGYRKFLPPTTIVEAKQKEKNTLFSGPPPPPMPQLVFEYFDIRMLSQKTHMVKKL</sequence>
<dbReference type="PANTHER" id="PTHR13538:SF4">
    <property type="entry name" value="N-ALPHA-ACETYLTRANSFERASE 80"/>
    <property type="match status" value="1"/>
</dbReference>